<protein>
    <submittedName>
        <fullName evidence="2">Unnamed protein product</fullName>
    </submittedName>
</protein>
<reference evidence="2" key="1">
    <citation type="submission" date="2023-04" db="EMBL/GenBank/DDBJ databases">
        <title>Phytophthora fragariaefolia NBRC 109709.</title>
        <authorList>
            <person name="Ichikawa N."/>
            <person name="Sato H."/>
            <person name="Tonouchi N."/>
        </authorList>
    </citation>
    <scope>NUCLEOTIDE SEQUENCE</scope>
    <source>
        <strain evidence="2">NBRC 109709</strain>
    </source>
</reference>
<evidence type="ECO:0000313" key="2">
    <source>
        <dbReference type="EMBL" id="GMF46018.1"/>
    </source>
</evidence>
<evidence type="ECO:0000256" key="1">
    <source>
        <dbReference type="SAM" id="MobiDB-lite"/>
    </source>
</evidence>
<gene>
    <name evidence="2" type="ORF">Pfra01_001676200</name>
</gene>
<dbReference type="OrthoDB" id="145655at2759"/>
<dbReference type="EMBL" id="BSXT01001904">
    <property type="protein sequence ID" value="GMF46018.1"/>
    <property type="molecule type" value="Genomic_DNA"/>
</dbReference>
<dbReference type="AlphaFoldDB" id="A0A9W6XSN5"/>
<dbReference type="Proteomes" id="UP001165121">
    <property type="component" value="Unassembled WGS sequence"/>
</dbReference>
<feature type="region of interest" description="Disordered" evidence="1">
    <location>
        <begin position="1"/>
        <end position="23"/>
    </location>
</feature>
<evidence type="ECO:0000313" key="3">
    <source>
        <dbReference type="Proteomes" id="UP001165121"/>
    </source>
</evidence>
<sequence length="158" mass="18004">MASQDEKQDPVPPDIQRDDTTRARGRLLEIRNGQQDEQAQIELDNEINYLKSERDEIINDLYIHGRDYWIKLRKYGADKNELLKICKKSQATHLSRMIITAYAYGPELAGISGRPFRTTAMVVPLIKIVLGALKQDSRLKKAFYGQDSDGDLAGLNRV</sequence>
<organism evidence="2 3">
    <name type="scientific">Phytophthora fragariaefolia</name>
    <dbReference type="NCBI Taxonomy" id="1490495"/>
    <lineage>
        <taxon>Eukaryota</taxon>
        <taxon>Sar</taxon>
        <taxon>Stramenopiles</taxon>
        <taxon>Oomycota</taxon>
        <taxon>Peronosporomycetes</taxon>
        <taxon>Peronosporales</taxon>
        <taxon>Peronosporaceae</taxon>
        <taxon>Phytophthora</taxon>
    </lineage>
</organism>
<proteinExistence type="predicted"/>
<comment type="caution">
    <text evidence="2">The sequence shown here is derived from an EMBL/GenBank/DDBJ whole genome shotgun (WGS) entry which is preliminary data.</text>
</comment>
<keyword evidence="3" id="KW-1185">Reference proteome</keyword>
<name>A0A9W6XSN5_9STRA</name>
<accession>A0A9W6XSN5</accession>